<dbReference type="InterPro" id="IPR036388">
    <property type="entry name" value="WH-like_DNA-bd_sf"/>
</dbReference>
<evidence type="ECO:0000256" key="1">
    <source>
        <dbReference type="ARBA" id="ARBA00023015"/>
    </source>
</evidence>
<reference evidence="5 6" key="2">
    <citation type="submission" date="2009-02" db="EMBL/GenBank/DDBJ databases">
        <title>Draft genome sequence of Clostridium methylpentosum (DSM 5476).</title>
        <authorList>
            <person name="Sudarsanam P."/>
            <person name="Ley R."/>
            <person name="Guruge J."/>
            <person name="Turnbaugh P.J."/>
            <person name="Mahowald M."/>
            <person name="Liep D."/>
            <person name="Gordon J."/>
        </authorList>
    </citation>
    <scope>NUCLEOTIDE SEQUENCE [LARGE SCALE GENOMIC DNA]</scope>
    <source>
        <strain evidence="5 6">DSM 5476</strain>
    </source>
</reference>
<proteinExistence type="predicted"/>
<evidence type="ECO:0000259" key="4">
    <source>
        <dbReference type="PROSITE" id="PS50987"/>
    </source>
</evidence>
<dbReference type="PROSITE" id="PS50987">
    <property type="entry name" value="HTH_ARSR_2"/>
    <property type="match status" value="1"/>
</dbReference>
<evidence type="ECO:0000256" key="3">
    <source>
        <dbReference type="ARBA" id="ARBA00023163"/>
    </source>
</evidence>
<dbReference type="STRING" id="537013.CLOSTMETH_03024"/>
<protein>
    <submittedName>
        <fullName evidence="5">Transcriptional regulator, ArsR family</fullName>
    </submittedName>
</protein>
<dbReference type="GO" id="GO:0003677">
    <property type="term" value="F:DNA binding"/>
    <property type="evidence" value="ECO:0007669"/>
    <property type="project" value="UniProtKB-KW"/>
</dbReference>
<dbReference type="EMBL" id="ACEC01000104">
    <property type="protein sequence ID" value="EEG29374.1"/>
    <property type="molecule type" value="Genomic_DNA"/>
</dbReference>
<gene>
    <name evidence="5" type="ORF">CLOSTMETH_03024</name>
</gene>
<evidence type="ECO:0000313" key="5">
    <source>
        <dbReference type="EMBL" id="EEG29374.1"/>
    </source>
</evidence>
<accession>C0EGN1</accession>
<keyword evidence="2" id="KW-0238">DNA-binding</keyword>
<dbReference type="CDD" id="cd00090">
    <property type="entry name" value="HTH_ARSR"/>
    <property type="match status" value="1"/>
</dbReference>
<dbReference type="Gene3D" id="1.10.10.10">
    <property type="entry name" value="Winged helix-like DNA-binding domain superfamily/Winged helix DNA-binding domain"/>
    <property type="match status" value="1"/>
</dbReference>
<keyword evidence="1" id="KW-0805">Transcription regulation</keyword>
<comment type="caution">
    <text evidence="5">The sequence shown here is derived from an EMBL/GenBank/DDBJ whole genome shotgun (WGS) entry which is preliminary data.</text>
</comment>
<dbReference type="InterPro" id="IPR011991">
    <property type="entry name" value="ArsR-like_HTH"/>
</dbReference>
<evidence type="ECO:0000256" key="2">
    <source>
        <dbReference type="ARBA" id="ARBA00023125"/>
    </source>
</evidence>
<dbReference type="eggNOG" id="COG0640">
    <property type="taxonomic scope" value="Bacteria"/>
</dbReference>
<name>C0EGN1_9FIRM</name>
<dbReference type="GO" id="GO:0003700">
    <property type="term" value="F:DNA-binding transcription factor activity"/>
    <property type="evidence" value="ECO:0007669"/>
    <property type="project" value="InterPro"/>
</dbReference>
<feature type="domain" description="HTH arsR-type" evidence="4">
    <location>
        <begin position="1"/>
        <end position="95"/>
    </location>
</feature>
<dbReference type="NCBIfam" id="NF033788">
    <property type="entry name" value="HTH_metalloreg"/>
    <property type="match status" value="1"/>
</dbReference>
<dbReference type="AlphaFoldDB" id="C0EGN1"/>
<keyword evidence="6" id="KW-1185">Reference proteome</keyword>
<dbReference type="Proteomes" id="UP000003340">
    <property type="component" value="Unassembled WGS sequence"/>
</dbReference>
<dbReference type="InterPro" id="IPR036390">
    <property type="entry name" value="WH_DNA-bd_sf"/>
</dbReference>
<dbReference type="PANTHER" id="PTHR33154:SF28">
    <property type="entry name" value="HTH-TYPE TRANSCRIPTIONAL REGULATOR YGAV-RELATED"/>
    <property type="match status" value="1"/>
</dbReference>
<dbReference type="Pfam" id="PF01022">
    <property type="entry name" value="HTH_5"/>
    <property type="match status" value="1"/>
</dbReference>
<dbReference type="PRINTS" id="PR00778">
    <property type="entry name" value="HTHARSR"/>
</dbReference>
<dbReference type="HOGENOM" id="CLU_097806_6_4_9"/>
<reference evidence="5 6" key="1">
    <citation type="submission" date="2009-01" db="EMBL/GenBank/DDBJ databases">
        <authorList>
            <person name="Fulton L."/>
            <person name="Clifton S."/>
            <person name="Fulton B."/>
            <person name="Xu J."/>
            <person name="Minx P."/>
            <person name="Pepin K.H."/>
            <person name="Johnson M."/>
            <person name="Bhonagiri V."/>
            <person name="Nash W.E."/>
            <person name="Mardis E.R."/>
            <person name="Wilson R.K."/>
        </authorList>
    </citation>
    <scope>NUCLEOTIDE SEQUENCE [LARGE SCALE GENOMIC DNA]</scope>
    <source>
        <strain evidence="5 6">DSM 5476</strain>
    </source>
</reference>
<evidence type="ECO:0000313" key="6">
    <source>
        <dbReference type="Proteomes" id="UP000003340"/>
    </source>
</evidence>
<dbReference type="PANTHER" id="PTHR33154">
    <property type="entry name" value="TRANSCRIPTIONAL REGULATOR, ARSR FAMILY"/>
    <property type="match status" value="1"/>
</dbReference>
<dbReference type="SUPFAM" id="SSF46785">
    <property type="entry name" value="Winged helix' DNA-binding domain"/>
    <property type="match status" value="1"/>
</dbReference>
<keyword evidence="3" id="KW-0804">Transcription</keyword>
<dbReference type="SMART" id="SM00418">
    <property type="entry name" value="HTH_ARSR"/>
    <property type="match status" value="1"/>
</dbReference>
<dbReference type="InterPro" id="IPR051081">
    <property type="entry name" value="HTH_MetalResp_TranReg"/>
</dbReference>
<organism evidence="5 6">
    <name type="scientific">[Clostridium] methylpentosum DSM 5476</name>
    <dbReference type="NCBI Taxonomy" id="537013"/>
    <lineage>
        <taxon>Bacteria</taxon>
        <taxon>Bacillati</taxon>
        <taxon>Bacillota</taxon>
        <taxon>Clostridia</taxon>
        <taxon>Eubacteriales</taxon>
        <taxon>Oscillospiraceae</taxon>
        <taxon>Oscillospiraceae incertae sedis</taxon>
    </lineage>
</organism>
<sequence>MEERAKKIAELLRLLANEHRLLILCALLKGRLTVGEIHQYTLNITASALSQHLNQMKTAGILSSEKQGMNVFYWIQDERVIALIEAIKKEYCQDEGDKTK</sequence>
<dbReference type="InterPro" id="IPR001845">
    <property type="entry name" value="HTH_ArsR_DNA-bd_dom"/>
</dbReference>